<dbReference type="InterPro" id="IPR025743">
    <property type="entry name" value="TssM1_N"/>
</dbReference>
<feature type="transmembrane region" description="Helical" evidence="1">
    <location>
        <begin position="36"/>
        <end position="56"/>
    </location>
</feature>
<comment type="caution">
    <text evidence="3">The sequence shown here is derived from an EMBL/GenBank/DDBJ whole genome shotgun (WGS) entry which is preliminary data.</text>
</comment>
<feature type="domain" description="Type VI secretion system component TssM1 N-terminal" evidence="2">
    <location>
        <begin position="185"/>
        <end position="435"/>
    </location>
</feature>
<dbReference type="AlphaFoldDB" id="A0AA41ULQ8"/>
<protein>
    <recommendedName>
        <fullName evidence="2">Type VI secretion system component TssM1 N-terminal domain-containing protein</fullName>
    </recommendedName>
</protein>
<dbReference type="SUPFAM" id="SSF52540">
    <property type="entry name" value="P-loop containing nucleoside triphosphate hydrolases"/>
    <property type="match status" value="1"/>
</dbReference>
<name>A0AA41ULQ8_9BACT</name>
<evidence type="ECO:0000256" key="1">
    <source>
        <dbReference type="SAM" id="Phobius"/>
    </source>
</evidence>
<feature type="transmembrane region" description="Helical" evidence="1">
    <location>
        <begin position="430"/>
        <end position="451"/>
    </location>
</feature>
<evidence type="ECO:0000313" key="4">
    <source>
        <dbReference type="Proteomes" id="UP001165427"/>
    </source>
</evidence>
<dbReference type="Gene3D" id="3.40.50.300">
    <property type="entry name" value="P-loop containing nucleotide triphosphate hydrolases"/>
    <property type="match status" value="1"/>
</dbReference>
<dbReference type="PANTHER" id="PTHR36153">
    <property type="entry name" value="INNER MEMBRANE PROTEIN-RELATED"/>
    <property type="match status" value="1"/>
</dbReference>
<proteinExistence type="predicted"/>
<dbReference type="RefSeq" id="WP_246911011.1">
    <property type="nucleotide sequence ID" value="NZ_JALJRB010000017.1"/>
</dbReference>
<dbReference type="InterPro" id="IPR053156">
    <property type="entry name" value="T6SS_TssM-like"/>
</dbReference>
<evidence type="ECO:0000313" key="3">
    <source>
        <dbReference type="EMBL" id="MCJ8501796.1"/>
    </source>
</evidence>
<keyword evidence="1" id="KW-0472">Membrane</keyword>
<keyword evidence="1" id="KW-0812">Transmembrane</keyword>
<dbReference type="EMBL" id="JALJRB010000017">
    <property type="protein sequence ID" value="MCJ8501796.1"/>
    <property type="molecule type" value="Genomic_DNA"/>
</dbReference>
<accession>A0AA41ULQ8</accession>
<keyword evidence="4" id="KW-1185">Reference proteome</keyword>
<evidence type="ECO:0000259" key="2">
    <source>
        <dbReference type="Pfam" id="PF14331"/>
    </source>
</evidence>
<keyword evidence="1" id="KW-1133">Transmembrane helix</keyword>
<dbReference type="Proteomes" id="UP001165427">
    <property type="component" value="Unassembled WGS sequence"/>
</dbReference>
<feature type="transmembrane region" description="Helical" evidence="1">
    <location>
        <begin position="7"/>
        <end position="30"/>
    </location>
</feature>
<organism evidence="3 4">
    <name type="scientific">Desulfatitalea alkaliphila</name>
    <dbReference type="NCBI Taxonomy" id="2929485"/>
    <lineage>
        <taxon>Bacteria</taxon>
        <taxon>Pseudomonadati</taxon>
        <taxon>Thermodesulfobacteriota</taxon>
        <taxon>Desulfobacteria</taxon>
        <taxon>Desulfobacterales</taxon>
        <taxon>Desulfosarcinaceae</taxon>
        <taxon>Desulfatitalea</taxon>
    </lineage>
</organism>
<dbReference type="InterPro" id="IPR027417">
    <property type="entry name" value="P-loop_NTPase"/>
</dbReference>
<dbReference type="Pfam" id="PF14331">
    <property type="entry name" value="IcmF-related_N"/>
    <property type="match status" value="1"/>
</dbReference>
<dbReference type="PANTHER" id="PTHR36153:SF1">
    <property type="entry name" value="TYPE VI SECRETION SYSTEM COMPONENT TSSM1"/>
    <property type="match status" value="1"/>
</dbReference>
<reference evidence="3" key="1">
    <citation type="submission" date="2022-04" db="EMBL/GenBank/DDBJ databases">
        <title>Desulfatitalea alkaliphila sp. nov., a novel anaerobic sulfate-reducing bacterium isolated from terrestrial mud volcano, Taman Peninsula, Russia.</title>
        <authorList>
            <person name="Khomyakova M.A."/>
            <person name="Merkel A.Y."/>
            <person name="Slobodkin A.I."/>
        </authorList>
    </citation>
    <scope>NUCLEOTIDE SEQUENCE</scope>
    <source>
        <strain evidence="3">M08but</strain>
    </source>
</reference>
<sequence>MKSIAGWLIKIFLVFTLAVLALLLILALVLWVGWPWWVSLFVALGMAGLLLAAVLLRKIWLRRREQRFVHQIIARDDARQANMAPAEQQQARELQARWKEAINALRHSHLRKHGNPLYVLPWYMVIGESGSGKTTAIQSARLSSPFAEMSRTSGISGTRNCDWWFSEQAVLIDTAGRYAMPVDEDQDKEEWQTFLTLLAKFRKKEPLNGLVVTVAADRLARADTDALTAEGRVIRQRIEELTRVLGARSPVYILVTKCDLVQGATTFCDQLPEPALQQAMGHINQSLETDAAALTDTTFRRVGERLRQLRLLMLHKTPKGSPSADLLLFPEELDKLRLPLTAFVQGAFQQNPYQETPLLRGIFFSSGRQEGTPFSHFLEALGLIHTRDVLPGTNKGLFLHDFFAKILPTDRHLFRPTQHLLQWRMLTRHLGLAAWVAVAVAACGLLSYAFVKNLNTLADVRREFDRPAAMQGRILADTITLDRFRDAVQEVESGNRNWWIPRLGMTESLKVEGALKQRFVDLFHKEFLGPFDQRMADRMTHFGPQTAALDLGTHVMHLARRINLIKACLDGAEPAQLAGLPQPRYGPALLQDAEAITEIQTRIGTQYLYSLNWTQDKDRLNDEMRRLHTWLKHLLSQPEADLNWLVVWAADDPDASPIGMADFWGPLAKDAPAPATISAAYTPIGKNRIETAIDEIESALLEPLLLAAPKQNFAEWYRNQYFAAWESFVKDFSGAPDLIQEKRRWQDVARRLPTRQGPYYALIQRISEAFQVYEQETAIPAWAGLAFDWQEVVKESQKGDVVDPQQSGLFRKATRQVTSRMRKAERALGVRVRAPMEAEAQLQAAQVYLEYQKALEAMVQAADSRNVAFDMATALFQQDPATGDVPFLTAHRALSNLKIIMAEQDDRNEAPFWHLLAGNILFMQRYVTQEAACRLQTLWENQVLLELQDVSADRDPGQVLMGPDGLATRFLSQPAAPFITRSLAKGYHATRALDMELAFEPAFLAYLSKGAQAARPVRSQYTVQIKGLPTGTNPEARVQPHATVLEMQCAAGTTRMENLNFPVAKQFNWSAGDCGEVRLRIFVGDTTLVKTYTGRYAFAQFLNDFKTGQRTFQANAFPEHEASLKRSGIEFIRVRYQLQGHGPVIQLLAGAPGRPPGRIATCWD</sequence>
<gene>
    <name evidence="3" type="ORF">MRX98_14530</name>
</gene>